<evidence type="ECO:0000256" key="1">
    <source>
        <dbReference type="SAM" id="MobiDB-lite"/>
    </source>
</evidence>
<name>A0AAD6CCC3_9EURO</name>
<dbReference type="EMBL" id="JAPVEA010000004">
    <property type="protein sequence ID" value="KAJ5456062.1"/>
    <property type="molecule type" value="Genomic_DNA"/>
</dbReference>
<evidence type="ECO:0000313" key="4">
    <source>
        <dbReference type="Proteomes" id="UP001213681"/>
    </source>
</evidence>
<evidence type="ECO:0000313" key="3">
    <source>
        <dbReference type="EMBL" id="KAJ5456062.1"/>
    </source>
</evidence>
<sequence length="308" mass="34906">MLSTGAQFEPTFAVPSRFSFLQLLLLICYVSLESSLPARIGDIRQLSDVSSRNEHEWYPQVGTEGFSEMKSKIWTATSSQTRRDWEYVRDYLLQEKLIPFGVSAQELRAYLCYLLCRIEQISSESLIAMCTPRSALTAPITPLGERASLILVCVSLGVTLTPSDPMPLRSLLTHPDEQRIGKMVSQLQSSPLFRNQIQPPQLWDALGSLQMLFAYEDEEILDCSSDFDNPSRQPWTVEIQQHEIRTWQYNSFRSKGTTPSSIEHQAKRQKRNAQSMLAVGGIQMHPVSKRRKQLSSDGTALSQDEDLS</sequence>
<keyword evidence="2" id="KW-0732">Signal</keyword>
<dbReference type="AlphaFoldDB" id="A0AAD6CCC3"/>
<feature type="chain" id="PRO_5042127677" evidence="2">
    <location>
        <begin position="36"/>
        <end position="308"/>
    </location>
</feature>
<gene>
    <name evidence="3" type="ORF">N7458_004326</name>
</gene>
<feature type="region of interest" description="Disordered" evidence="1">
    <location>
        <begin position="286"/>
        <end position="308"/>
    </location>
</feature>
<organism evidence="3 4">
    <name type="scientific">Penicillium daleae</name>
    <dbReference type="NCBI Taxonomy" id="63821"/>
    <lineage>
        <taxon>Eukaryota</taxon>
        <taxon>Fungi</taxon>
        <taxon>Dikarya</taxon>
        <taxon>Ascomycota</taxon>
        <taxon>Pezizomycotina</taxon>
        <taxon>Eurotiomycetes</taxon>
        <taxon>Eurotiomycetidae</taxon>
        <taxon>Eurotiales</taxon>
        <taxon>Aspergillaceae</taxon>
        <taxon>Penicillium</taxon>
    </lineage>
</organism>
<reference evidence="3" key="2">
    <citation type="journal article" date="2023" name="IMA Fungus">
        <title>Comparative genomic study of the Penicillium genus elucidates a diverse pangenome and 15 lateral gene transfer events.</title>
        <authorList>
            <person name="Petersen C."/>
            <person name="Sorensen T."/>
            <person name="Nielsen M.R."/>
            <person name="Sondergaard T.E."/>
            <person name="Sorensen J.L."/>
            <person name="Fitzpatrick D.A."/>
            <person name="Frisvad J.C."/>
            <person name="Nielsen K.L."/>
        </authorList>
    </citation>
    <scope>NUCLEOTIDE SEQUENCE</scope>
    <source>
        <strain evidence="3">IBT 16125</strain>
    </source>
</reference>
<comment type="caution">
    <text evidence="3">The sequence shown here is derived from an EMBL/GenBank/DDBJ whole genome shotgun (WGS) entry which is preliminary data.</text>
</comment>
<feature type="signal peptide" evidence="2">
    <location>
        <begin position="1"/>
        <end position="35"/>
    </location>
</feature>
<protein>
    <submittedName>
        <fullName evidence="3">Uncharacterized protein</fullName>
    </submittedName>
</protein>
<proteinExistence type="predicted"/>
<dbReference type="RefSeq" id="XP_056768435.1">
    <property type="nucleotide sequence ID" value="XM_056907708.1"/>
</dbReference>
<dbReference type="Proteomes" id="UP001213681">
    <property type="component" value="Unassembled WGS sequence"/>
</dbReference>
<accession>A0AAD6CCC3</accession>
<keyword evidence="4" id="KW-1185">Reference proteome</keyword>
<reference evidence="3" key="1">
    <citation type="submission" date="2022-12" db="EMBL/GenBank/DDBJ databases">
        <authorList>
            <person name="Petersen C."/>
        </authorList>
    </citation>
    <scope>NUCLEOTIDE SEQUENCE</scope>
    <source>
        <strain evidence="3">IBT 16125</strain>
    </source>
</reference>
<dbReference type="GeneID" id="81597951"/>
<evidence type="ECO:0000256" key="2">
    <source>
        <dbReference type="SAM" id="SignalP"/>
    </source>
</evidence>